<comment type="caution">
    <text evidence="7">The sequence shown here is derived from an EMBL/GenBank/DDBJ whole genome shotgun (WGS) entry which is preliminary data.</text>
</comment>
<dbReference type="InterPro" id="IPR004089">
    <property type="entry name" value="MCPsignal_dom"/>
</dbReference>
<sequence>MSTTSEEVQTPKKHHFPRGLPTFFIACCRRLPTAMLVALLVGSLLNLINQPNAILGGESLQLKQMALTYMVPFLVFMTGTIIGSRDAGQSSTQSATADAGRIIEEIADLGSQVRNTATKVNAASRERLEVAEEATNLAEQVASEADLIEENTQHSRKAAEHLSSQFDSTRENSSKLIRELKSAVDWSKEMLEHSSQFEAHFNETVKMSDSIGQIAGHTKLVALNAGIEASRAGQAGKSFQVVASEVSDLALQTTQYATRIRRVLREASELREQMAATITDFGQHMESVLQLSADGESGLEEAGQMVARAIRELQVSTQEINAKLQMQKQQADSVREKMSVLEAGTRSSVHGSSRNMEVGEALESRARQLRELQTKVEG</sequence>
<dbReference type="AlphaFoldDB" id="A0AAP6JF79"/>
<evidence type="ECO:0000256" key="1">
    <source>
        <dbReference type="ARBA" id="ARBA00004370"/>
    </source>
</evidence>
<dbReference type="SMART" id="SM00283">
    <property type="entry name" value="MA"/>
    <property type="match status" value="1"/>
</dbReference>
<feature type="compositionally biased region" description="Basic and acidic residues" evidence="5">
    <location>
        <begin position="362"/>
        <end position="378"/>
    </location>
</feature>
<keyword evidence="2 3" id="KW-0807">Transducer</keyword>
<dbReference type="PANTHER" id="PTHR32089:SF112">
    <property type="entry name" value="LYSOZYME-LIKE PROTEIN-RELATED"/>
    <property type="match status" value="1"/>
</dbReference>
<evidence type="ECO:0000256" key="3">
    <source>
        <dbReference type="PROSITE-ProRule" id="PRU00284"/>
    </source>
</evidence>
<dbReference type="InterPro" id="IPR047700">
    <property type="entry name" value="NrtS-like"/>
</dbReference>
<evidence type="ECO:0000256" key="4">
    <source>
        <dbReference type="SAM" id="Coils"/>
    </source>
</evidence>
<dbReference type="PROSITE" id="PS50111">
    <property type="entry name" value="CHEMOTAXIS_TRANSDUC_2"/>
    <property type="match status" value="1"/>
</dbReference>
<feature type="domain" description="Methyl-accepting transducer" evidence="6">
    <location>
        <begin position="102"/>
        <end position="342"/>
    </location>
</feature>
<keyword evidence="8" id="KW-1185">Reference proteome</keyword>
<dbReference type="SUPFAM" id="SSF58104">
    <property type="entry name" value="Methyl-accepting chemotaxis protein (MCP) signaling domain"/>
    <property type="match status" value="1"/>
</dbReference>
<dbReference type="Proteomes" id="UP001302316">
    <property type="component" value="Unassembled WGS sequence"/>
</dbReference>
<evidence type="ECO:0000313" key="7">
    <source>
        <dbReference type="EMBL" id="MEA5445502.1"/>
    </source>
</evidence>
<reference evidence="7 8" key="1">
    <citation type="submission" date="2023-12" db="EMBL/GenBank/DDBJ databases">
        <title>Whole-genome sequencing of halo(alkali)philic microorganisms from hypersaline lakes.</title>
        <authorList>
            <person name="Sorokin D.Y."/>
            <person name="Merkel A.Y."/>
            <person name="Messina E."/>
            <person name="Yakimov M."/>
        </authorList>
    </citation>
    <scope>NUCLEOTIDE SEQUENCE [LARGE SCALE GENOMIC DNA]</scope>
    <source>
        <strain evidence="7 8">AB-CW1</strain>
    </source>
</reference>
<proteinExistence type="predicted"/>
<evidence type="ECO:0000256" key="5">
    <source>
        <dbReference type="SAM" id="MobiDB-lite"/>
    </source>
</evidence>
<evidence type="ECO:0000313" key="8">
    <source>
        <dbReference type="Proteomes" id="UP001302316"/>
    </source>
</evidence>
<dbReference type="RefSeq" id="WP_346051131.1">
    <property type="nucleotide sequence ID" value="NZ_JAYGII010000011.1"/>
</dbReference>
<keyword evidence="4" id="KW-0175">Coiled coil</keyword>
<dbReference type="GO" id="GO:0016020">
    <property type="term" value="C:membrane"/>
    <property type="evidence" value="ECO:0007669"/>
    <property type="project" value="UniProtKB-SubCell"/>
</dbReference>
<feature type="coiled-coil region" evidence="4">
    <location>
        <begin position="310"/>
        <end position="337"/>
    </location>
</feature>
<feature type="compositionally biased region" description="Polar residues" evidence="5">
    <location>
        <begin position="345"/>
        <end position="355"/>
    </location>
</feature>
<name>A0AAP6JF79_9GAMM</name>
<organism evidence="7 8">
    <name type="scientific">Natronospira elongata</name>
    <dbReference type="NCBI Taxonomy" id="3110268"/>
    <lineage>
        <taxon>Bacteria</taxon>
        <taxon>Pseudomonadati</taxon>
        <taxon>Pseudomonadota</taxon>
        <taxon>Gammaproteobacteria</taxon>
        <taxon>Natronospirales</taxon>
        <taxon>Natronospiraceae</taxon>
        <taxon>Natronospira</taxon>
    </lineage>
</organism>
<evidence type="ECO:0000256" key="2">
    <source>
        <dbReference type="ARBA" id="ARBA00023224"/>
    </source>
</evidence>
<dbReference type="NCBIfam" id="NF038050">
    <property type="entry name" value="NrtS"/>
    <property type="match status" value="1"/>
</dbReference>
<evidence type="ECO:0000259" key="6">
    <source>
        <dbReference type="PROSITE" id="PS50111"/>
    </source>
</evidence>
<dbReference type="EMBL" id="JAYGII010000011">
    <property type="protein sequence ID" value="MEA5445502.1"/>
    <property type="molecule type" value="Genomic_DNA"/>
</dbReference>
<feature type="region of interest" description="Disordered" evidence="5">
    <location>
        <begin position="343"/>
        <end position="378"/>
    </location>
</feature>
<accession>A0AAP6JF79</accession>
<comment type="subcellular location">
    <subcellularLocation>
        <location evidence="1">Membrane</location>
    </subcellularLocation>
</comment>
<dbReference type="PANTHER" id="PTHR32089">
    <property type="entry name" value="METHYL-ACCEPTING CHEMOTAXIS PROTEIN MCPB"/>
    <property type="match status" value="1"/>
</dbReference>
<dbReference type="Gene3D" id="1.10.287.950">
    <property type="entry name" value="Methyl-accepting chemotaxis protein"/>
    <property type="match status" value="1"/>
</dbReference>
<dbReference type="GO" id="GO:0007165">
    <property type="term" value="P:signal transduction"/>
    <property type="evidence" value="ECO:0007669"/>
    <property type="project" value="UniProtKB-KW"/>
</dbReference>
<dbReference type="GO" id="GO:0006935">
    <property type="term" value="P:chemotaxis"/>
    <property type="evidence" value="ECO:0007669"/>
    <property type="project" value="UniProtKB-ARBA"/>
</dbReference>
<dbReference type="Pfam" id="PF00015">
    <property type="entry name" value="MCPsignal"/>
    <property type="match status" value="1"/>
</dbReference>
<gene>
    <name evidence="7" type="primary">nrtS</name>
    <name evidence="7" type="ORF">VCB98_06690</name>
</gene>
<protein>
    <submittedName>
        <fullName evidence="7">Nitrate/nitrite transporter NrtS</fullName>
    </submittedName>
</protein>